<accession>A0A081NGI1</accession>
<comment type="caution">
    <text evidence="3">The sequence shown here is derived from an EMBL/GenBank/DDBJ whole genome shotgun (WGS) entry which is preliminary data.</text>
</comment>
<dbReference type="Proteomes" id="UP000028073">
    <property type="component" value="Unassembled WGS sequence"/>
</dbReference>
<name>A0A081NGI1_9GAMM</name>
<evidence type="ECO:0000256" key="1">
    <source>
        <dbReference type="SAM" id="Phobius"/>
    </source>
</evidence>
<feature type="transmembrane region" description="Helical" evidence="1">
    <location>
        <begin position="134"/>
        <end position="153"/>
    </location>
</feature>
<sequence length="154" mass="17202">MDSKVSKFFVLTNGVTISILLIAQKLALFFIITVGQLLPFSAQANTLMNGERLNFISDDRPMLVETGLIKNVHSFEVAFDQGIQVITENSTNTVQTFSDSLPLEEANSEQVTEDCKTESDQECAERVAFNILDYISDHIAYILGLFLALWIIFS</sequence>
<keyword evidence="1" id="KW-0812">Transmembrane</keyword>
<organism evidence="3 4">
    <name type="scientific">Endozoicomonas numazuensis</name>
    <dbReference type="NCBI Taxonomy" id="1137799"/>
    <lineage>
        <taxon>Bacteria</taxon>
        <taxon>Pseudomonadati</taxon>
        <taxon>Pseudomonadota</taxon>
        <taxon>Gammaproteobacteria</taxon>
        <taxon>Oceanospirillales</taxon>
        <taxon>Endozoicomonadaceae</taxon>
        <taxon>Endozoicomonas</taxon>
    </lineage>
</organism>
<reference evidence="3 4" key="1">
    <citation type="submission" date="2014-06" db="EMBL/GenBank/DDBJ databases">
        <title>Whole Genome Sequences of Three Symbiotic Endozoicomonas Bacteria.</title>
        <authorList>
            <person name="Neave M.J."/>
            <person name="Apprill A."/>
            <person name="Voolstra C.R."/>
        </authorList>
    </citation>
    <scope>NUCLEOTIDE SEQUENCE [LARGE SCALE GENOMIC DNA]</scope>
    <source>
        <strain evidence="3 4">DSM 25634</strain>
    </source>
</reference>
<keyword evidence="4" id="KW-1185">Reference proteome</keyword>
<keyword evidence="1" id="KW-0472">Membrane</keyword>
<keyword evidence="1" id="KW-1133">Transmembrane helix</keyword>
<evidence type="ECO:0000313" key="4">
    <source>
        <dbReference type="Proteomes" id="UP000028073"/>
    </source>
</evidence>
<protein>
    <submittedName>
        <fullName evidence="3">Uncharacterized protein</fullName>
    </submittedName>
</protein>
<evidence type="ECO:0000313" key="2">
    <source>
        <dbReference type="EMBL" id="KEQ17060.1"/>
    </source>
</evidence>
<dbReference type="EMBL" id="JOKH01000003">
    <property type="protein sequence ID" value="KEQ17060.1"/>
    <property type="molecule type" value="Genomic_DNA"/>
</dbReference>
<dbReference type="EMBL" id="JOKH01000003">
    <property type="protein sequence ID" value="KEQ17554.1"/>
    <property type="molecule type" value="Genomic_DNA"/>
</dbReference>
<dbReference type="AlphaFoldDB" id="A0A081NGI1"/>
<evidence type="ECO:0000313" key="3">
    <source>
        <dbReference type="EMBL" id="KEQ17554.1"/>
    </source>
</evidence>
<proteinExistence type="predicted"/>
<gene>
    <name evidence="2" type="ORF">GZ78_14285</name>
    <name evidence="3" type="ORF">GZ78_17575</name>
</gene>
<feature type="transmembrane region" description="Helical" evidence="1">
    <location>
        <begin position="15"/>
        <end position="38"/>
    </location>
</feature>